<feature type="compositionally biased region" description="Polar residues" evidence="5">
    <location>
        <begin position="454"/>
        <end position="471"/>
    </location>
</feature>
<feature type="chain" id="PRO_5040507346" evidence="6">
    <location>
        <begin position="23"/>
        <end position="1128"/>
    </location>
</feature>
<protein>
    <submittedName>
        <fullName evidence="8">Sad1 / UNC-like C-terminal</fullName>
    </submittedName>
</protein>
<evidence type="ECO:0000256" key="5">
    <source>
        <dbReference type="SAM" id="MobiDB-lite"/>
    </source>
</evidence>
<keyword evidence="4" id="KW-0472">Membrane</keyword>
<evidence type="ECO:0000259" key="7">
    <source>
        <dbReference type="PROSITE" id="PS51469"/>
    </source>
</evidence>
<feature type="compositionally biased region" description="Basic and acidic residues" evidence="5">
    <location>
        <begin position="904"/>
        <end position="918"/>
    </location>
</feature>
<proteinExistence type="predicted"/>
<feature type="compositionally biased region" description="Basic residues" evidence="5">
    <location>
        <begin position="819"/>
        <end position="828"/>
    </location>
</feature>
<feature type="region of interest" description="Disordered" evidence="5">
    <location>
        <begin position="411"/>
        <end position="503"/>
    </location>
</feature>
<dbReference type="PROSITE" id="PS51469">
    <property type="entry name" value="SUN"/>
    <property type="match status" value="1"/>
</dbReference>
<dbReference type="GO" id="GO:0012505">
    <property type="term" value="C:endomembrane system"/>
    <property type="evidence" value="ECO:0007669"/>
    <property type="project" value="UniProtKB-SubCell"/>
</dbReference>
<feature type="compositionally biased region" description="Basic and acidic residues" evidence="5">
    <location>
        <begin position="75"/>
        <end position="88"/>
    </location>
</feature>
<comment type="subcellular location">
    <subcellularLocation>
        <location evidence="1">Endomembrane system</location>
    </subcellularLocation>
</comment>
<feature type="compositionally biased region" description="Low complexity" evidence="5">
    <location>
        <begin position="345"/>
        <end position="358"/>
    </location>
</feature>
<organism evidence="8 9">
    <name type="scientific">Lyophyllum shimeji</name>
    <name type="common">Hon-shimeji</name>
    <name type="synonym">Tricholoma shimeji</name>
    <dbReference type="NCBI Taxonomy" id="47721"/>
    <lineage>
        <taxon>Eukaryota</taxon>
        <taxon>Fungi</taxon>
        <taxon>Dikarya</taxon>
        <taxon>Basidiomycota</taxon>
        <taxon>Agaricomycotina</taxon>
        <taxon>Agaricomycetes</taxon>
        <taxon>Agaricomycetidae</taxon>
        <taxon>Agaricales</taxon>
        <taxon>Tricholomatineae</taxon>
        <taxon>Lyophyllaceae</taxon>
        <taxon>Lyophyllum</taxon>
    </lineage>
</organism>
<evidence type="ECO:0000256" key="1">
    <source>
        <dbReference type="ARBA" id="ARBA00004308"/>
    </source>
</evidence>
<dbReference type="SUPFAM" id="SSF49785">
    <property type="entry name" value="Galactose-binding domain-like"/>
    <property type="match status" value="1"/>
</dbReference>
<dbReference type="Proteomes" id="UP001063166">
    <property type="component" value="Unassembled WGS sequence"/>
</dbReference>
<feature type="compositionally biased region" description="Acidic residues" evidence="5">
    <location>
        <begin position="878"/>
        <end position="889"/>
    </location>
</feature>
<feature type="region of interest" description="Disordered" evidence="5">
    <location>
        <begin position="681"/>
        <end position="948"/>
    </location>
</feature>
<keyword evidence="9" id="KW-1185">Reference proteome</keyword>
<feature type="compositionally biased region" description="Basic and acidic residues" evidence="5">
    <location>
        <begin position="829"/>
        <end position="853"/>
    </location>
</feature>
<dbReference type="Gene3D" id="2.60.120.260">
    <property type="entry name" value="Galactose-binding domain-like"/>
    <property type="match status" value="1"/>
</dbReference>
<evidence type="ECO:0000313" key="8">
    <source>
        <dbReference type="EMBL" id="GLB38602.1"/>
    </source>
</evidence>
<accession>A0A9P3PLM7</accession>
<feature type="compositionally biased region" description="Polar residues" evidence="5">
    <location>
        <begin position="741"/>
        <end position="771"/>
    </location>
</feature>
<evidence type="ECO:0000256" key="6">
    <source>
        <dbReference type="SAM" id="SignalP"/>
    </source>
</evidence>
<dbReference type="GO" id="GO:0005737">
    <property type="term" value="C:cytoplasm"/>
    <property type="evidence" value="ECO:0007669"/>
    <property type="project" value="TreeGrafter"/>
</dbReference>
<feature type="region of interest" description="Disordered" evidence="5">
    <location>
        <begin position="315"/>
        <end position="398"/>
    </location>
</feature>
<evidence type="ECO:0000256" key="2">
    <source>
        <dbReference type="ARBA" id="ARBA00022692"/>
    </source>
</evidence>
<feature type="compositionally biased region" description="Basic and acidic residues" evidence="5">
    <location>
        <begin position="712"/>
        <end position="734"/>
    </location>
</feature>
<feature type="domain" description="SUN" evidence="7">
    <location>
        <begin position="125"/>
        <end position="298"/>
    </location>
</feature>
<feature type="compositionally biased region" description="Low complexity" evidence="5">
    <location>
        <begin position="441"/>
        <end position="453"/>
    </location>
</feature>
<dbReference type="OrthoDB" id="266334at2759"/>
<evidence type="ECO:0000256" key="4">
    <source>
        <dbReference type="ARBA" id="ARBA00023136"/>
    </source>
</evidence>
<sequence>MRPLQLLPAALVAFVCASPVFAAPPTSTNDPFRALAAQVPRKPDPAVCCLKNMQPLEPLEDEVLLSFEEWKQKQSVQQEKERAKEREAHHHHRSTNNTGGKVSGENGNGSDTLVSQDIPGTGDAADVDDLTKAGPKTDPLPPHFRVPLVDRFNYASLECSARVRGSHRTAKSASSILSSKRDRYMLSPCNPPNKEKQFVVVELCEDIRIDTVQLANFEFFSGIFKDFRISVAKTEITNEKDWIDAGMFRAKNVRGIQSFHPPTSLRDFYRYIRIEFLSHYGNEYYCPVSLLRVYGLTHLEEWKWDMWEQESREALAVTASEEVQPPSAPADPAANPPIPGDVSEATSGTGSATTGDASVVNATGVTDDDATDSQAATTTVTKDTVQTASPSPPDPVRSTVAVAASVELATLSKTPDMKPSLSSSAPSPAEDIHDTPRTIGSISTSSSAVLSPSATNTSSTISQPNVSSTPVASHKASPSDADSHSASISSISRPATTNVSQATPGKVAGTTIITSMTSSVVVSVPAVSHSVVPVTTGGESIYRTIMNRLTALEGNHTLYARYVEQQTSGVRELIRRLGEDVGRLEGIGKAQSQMYQRTVRDWEKRQQQLQMDYGELMARVEYLSDEIVLEKRLGIAQLCLLLAVLVFMGLTRGSRGDQRPVQFNRAMREWGRRHLSFSGDWTTRFRGRGRSGSDARETPKPHPQSARPVSTEPDHDNAKFEFPKTEKRGEEKAPLKAANMNIRSFSSDARVQSWGKSRSRTPSMRSGARQHQLQHSHAPRPPSTPTTSHRPRLQRSNSHGGPAAALVGGGLSVPGSAHKSARKWARTAHLHEVRSVDSDARQRRARERERENEVVDVFASPGPDPFWVRKGGRGREGESEDAGTEEGDDAWVIGLGSQRKAKERQRGEGRLRFKKPPEESEADQWVDTDTDFEEGDRDRESKMENGGRQKDVLRRYRDAALDVRKMATALPKLLTSIFTCFGPRDSKREIRIAFLGPDVIEKTSIVQAMKTGEYTPVSSAAHSPSVDEVNVAGVNFTAVVMPSGHLRDARLLDQSRRSAGVHLSEFQGIVYVPILVLVRSGQLKEEEVTQLKSDVQKAKKDQEVSLRVYKVPWLREVDQGLQWLLDRV</sequence>
<dbReference type="GO" id="GO:0034975">
    <property type="term" value="P:protein folding in endoplasmic reticulum"/>
    <property type="evidence" value="ECO:0007669"/>
    <property type="project" value="TreeGrafter"/>
</dbReference>
<feature type="compositionally biased region" description="Low complexity" evidence="5">
    <location>
        <begin position="372"/>
        <end position="388"/>
    </location>
</feature>
<feature type="compositionally biased region" description="Acidic residues" evidence="5">
    <location>
        <begin position="919"/>
        <end position="935"/>
    </location>
</feature>
<dbReference type="InterPro" id="IPR008979">
    <property type="entry name" value="Galactose-bd-like_sf"/>
</dbReference>
<evidence type="ECO:0000313" key="9">
    <source>
        <dbReference type="Proteomes" id="UP001063166"/>
    </source>
</evidence>
<reference evidence="8" key="1">
    <citation type="submission" date="2022-07" db="EMBL/GenBank/DDBJ databases">
        <title>The genome of Lyophyllum shimeji provides insight into the initial evolution of ectomycorrhizal fungal genome.</title>
        <authorList>
            <person name="Kobayashi Y."/>
            <person name="Shibata T."/>
            <person name="Hirakawa H."/>
            <person name="Shigenobu S."/>
            <person name="Nishiyama T."/>
            <person name="Yamada A."/>
            <person name="Hasebe M."/>
            <person name="Kawaguchi M."/>
        </authorList>
    </citation>
    <scope>NUCLEOTIDE SEQUENCE</scope>
    <source>
        <strain evidence="8">AT787</strain>
    </source>
</reference>
<feature type="compositionally biased region" description="Basic and acidic residues" evidence="5">
    <location>
        <begin position="691"/>
        <end position="700"/>
    </location>
</feature>
<feature type="compositionally biased region" description="Low complexity" evidence="5">
    <location>
        <begin position="472"/>
        <end position="495"/>
    </location>
</feature>
<name>A0A9P3PLM7_LYOSH</name>
<dbReference type="PANTHER" id="PTHR12953:SF0">
    <property type="entry name" value="SUN DOMAIN-CONTAINING OSSIFICATION FACTOR"/>
    <property type="match status" value="1"/>
</dbReference>
<evidence type="ECO:0000256" key="3">
    <source>
        <dbReference type="ARBA" id="ARBA00022989"/>
    </source>
</evidence>
<dbReference type="InterPro" id="IPR012919">
    <property type="entry name" value="SUN_dom"/>
</dbReference>
<keyword evidence="2" id="KW-0812">Transmembrane</keyword>
<feature type="compositionally biased region" description="Low complexity" evidence="5">
    <location>
        <begin position="419"/>
        <end position="429"/>
    </location>
</feature>
<comment type="caution">
    <text evidence="8">The sequence shown here is derived from an EMBL/GenBank/DDBJ whole genome shotgun (WGS) entry which is preliminary data.</text>
</comment>
<keyword evidence="3" id="KW-1133">Transmembrane helix</keyword>
<feature type="compositionally biased region" description="Basic and acidic residues" evidence="5">
    <location>
        <begin position="936"/>
        <end position="948"/>
    </location>
</feature>
<dbReference type="PANTHER" id="PTHR12953">
    <property type="entry name" value="MEMBRANE PROTEIN CH1 RELATED"/>
    <property type="match status" value="1"/>
</dbReference>
<feature type="region of interest" description="Disordered" evidence="5">
    <location>
        <begin position="75"/>
        <end position="142"/>
    </location>
</feature>
<dbReference type="EMBL" id="BRPK01000005">
    <property type="protein sequence ID" value="GLB38602.1"/>
    <property type="molecule type" value="Genomic_DNA"/>
</dbReference>
<dbReference type="GO" id="GO:0016020">
    <property type="term" value="C:membrane"/>
    <property type="evidence" value="ECO:0007669"/>
    <property type="project" value="InterPro"/>
</dbReference>
<gene>
    <name evidence="8" type="ORF">LshimejAT787_0504670</name>
</gene>
<dbReference type="AlphaFoldDB" id="A0A9P3PLM7"/>
<feature type="signal peptide" evidence="6">
    <location>
        <begin position="1"/>
        <end position="22"/>
    </location>
</feature>
<keyword evidence="6" id="KW-0732">Signal</keyword>
<dbReference type="Pfam" id="PF07738">
    <property type="entry name" value="Sad1_UNC"/>
    <property type="match status" value="1"/>
</dbReference>
<dbReference type="InterPro" id="IPR045120">
    <property type="entry name" value="Suco/Slp1-like"/>
</dbReference>
<feature type="compositionally biased region" description="Pro residues" evidence="5">
    <location>
        <begin position="326"/>
        <end position="339"/>
    </location>
</feature>